<feature type="compositionally biased region" description="Acidic residues" evidence="1">
    <location>
        <begin position="1523"/>
        <end position="1544"/>
    </location>
</feature>
<sequence>MSSARGRGTVEQGRGRGTARGTSTTRGGGGSKGSASRGRVTGRRTFGSPSRGDATAPARGSFAAGSSLANTSNGFPFGKQSQQPGAFGGAQSKGNWAQRYEQLETSREQERAQAIRQGLIADPNKPRSLADAITPVGTCQGMCAEFERVQRVVQNDVWAEETDQNRTAYSIGNAQPDEVRFVKKFRRAAAGLEEQLPSDLRPPAILKKTCDYLFDEVIGQAPALEKVHHFVWDRTRAIRNDFSIQQVTRAEDLSIAIECYERIARFHIVSLHQLAVHPRPYDKYDAQQEREQLDRTLLSLMQYYDDSRGRVSLPNEAEFRAYCVIFQLQDPIPDMEDRAQSWPRQIMMDNRVRVALELYAAACNTMDAQGPLKPRANHLIAQQDFQRFWSIVESKKTSYLMACVAEIYFNLVRRTTLEALYRGFRQSPNRSTEDWTAEALRDLLAFDDVDQVFTFSQAYGFSFGKRADGNQYIDLVSVRGEMPQPNVGLPKQWRSEMVEMKRFGRTLPATISGMTVKQAREAGLMHAEENEDEMEDVDGMMDGTEQEAAGPDLDDGEGLFVPEVAPQQEQKKPTTFDQLVSNCVVQTSAATAPTSTAKTTDNSGWSFGKPSTNITGPSNATSSGPPGKLFDFTAAKAAALAVAPTAPASTPLPAFKPSPFQGSTFNFASAAQPARQTSPAFNGAQSVFDMPAATAPMPVFNFTGAPTSHGNGTDLPAVPALFQNLPQSTVESPPSSPDEASSISAQPPNLASATFVPDHAPASEPKIVQPSQPALTTSPKDKKASPASPASPAVHETPSISIERRASINHQHKPRVPSPLRKGSSFEDFRSAGNTTVSQPTAADIFDRLAREILEDSTSGFLRQYLEYTVSQTVAQTQAQVHRELVNKEADDFRRYILERRYGRRWREALWRRKSTLRAHARRQRARRGLEDLRSDKVSDMGSTMSRSRASTMDDAPTRPERVDKIFQQTVLDEIRPSQHLLKSHAAAGNKRSLSSLAKDAPPINGFSHKRQKSVSQVNGANSLHQLDHNSAQADLLRRSAYLAGSPPGQERQQSTTQTNYFRLKAMGIDPVAKMNEAERGRKRRRSDSVENASKTPSDSNGRSPILSLTAKASAPKSLMLPPPTTSAKKDDSDDALFARLKAAREALAESGSIVKDIVAKEQEMQKSLDASRSSNDSPSMMKARAEARWRASRPGSVVPTPELHGDVPAYRLRESRFVPREQYGKAIERSKVFRESRSCEISRPESRFDDTTFDQSVSDFVKPVSHSFAPATSYNFDSPAQNGQQANGLAYPDLPKWEPPAPLTQPSSFAPALSQTTWNFGSNDKPLEPSTWDPAMLTQEKVAHISDPALYNPPVDADPFAPAENGFVDQIRDSAGFWPNEIQHQTIPPSQIEETLARSFGHYQETQPDPYFDAAGPSPPQDARSQYAKSRSASQVISLLSDDEEEEEQQASAPAGYAPMIAQLATTNGGAREPEDGDGTFGYGRFENHNAEVPDSYQYTQHQTQYSNNPYAVLAGEYRGDTEDDGEVNLEDEEELEEEDTDVDAAPATNGHRFRSENADDDEEGDIGDTEEDYDEEEEYDDEEEGQGGPVRTFRSHHRADEEGEEEGFDSDDYDEEDEEEDEEPRGVFPNAGRWPAQSAKDPALQMVGNTEEEAIELSD</sequence>
<feature type="compositionally biased region" description="Low complexity" evidence="1">
    <location>
        <begin position="731"/>
        <end position="745"/>
    </location>
</feature>
<evidence type="ECO:0000313" key="4">
    <source>
        <dbReference type="Proteomes" id="UP001274830"/>
    </source>
</evidence>
<feature type="region of interest" description="Disordered" evidence="1">
    <location>
        <begin position="993"/>
        <end position="1017"/>
    </location>
</feature>
<feature type="compositionally biased region" description="Polar residues" evidence="1">
    <location>
        <begin position="601"/>
        <end position="624"/>
    </location>
</feature>
<accession>A0AAE0WR86</accession>
<comment type="caution">
    <text evidence="3">The sequence shown here is derived from an EMBL/GenBank/DDBJ whole genome shotgun (WGS) entry which is preliminary data.</text>
</comment>
<dbReference type="EMBL" id="JAUTXT010000010">
    <property type="protein sequence ID" value="KAK3676343.1"/>
    <property type="molecule type" value="Genomic_DNA"/>
</dbReference>
<dbReference type="GO" id="GO:0070390">
    <property type="term" value="C:transcription export complex 2"/>
    <property type="evidence" value="ECO:0007669"/>
    <property type="project" value="TreeGrafter"/>
</dbReference>
<feature type="compositionally biased region" description="Polar residues" evidence="1">
    <location>
        <begin position="1424"/>
        <end position="1439"/>
    </location>
</feature>
<feature type="region of interest" description="Disordered" evidence="1">
    <location>
        <begin position="1296"/>
        <end position="1333"/>
    </location>
</feature>
<feature type="compositionally biased region" description="Polar residues" evidence="1">
    <location>
        <begin position="67"/>
        <end position="84"/>
    </location>
</feature>
<dbReference type="PANTHER" id="PTHR12436:SF3">
    <property type="entry name" value="GERMINAL-CENTER ASSOCIATED NUCLEAR PROTEIN"/>
    <property type="match status" value="1"/>
</dbReference>
<protein>
    <submittedName>
        <fullName evidence="3">Actin cytoskeleton and mitosis protein</fullName>
    </submittedName>
</protein>
<dbReference type="GO" id="GO:0005737">
    <property type="term" value="C:cytoplasm"/>
    <property type="evidence" value="ECO:0007669"/>
    <property type="project" value="TreeGrafter"/>
</dbReference>
<feature type="region of interest" description="Disordered" evidence="1">
    <location>
        <begin position="1065"/>
        <end position="1133"/>
    </location>
</feature>
<feature type="compositionally biased region" description="Low complexity" evidence="1">
    <location>
        <begin position="1498"/>
        <end position="1507"/>
    </location>
</feature>
<dbReference type="Gene3D" id="1.25.40.990">
    <property type="match status" value="1"/>
</dbReference>
<feature type="region of interest" description="Disordered" evidence="1">
    <location>
        <begin position="594"/>
        <end position="625"/>
    </location>
</feature>
<keyword evidence="4" id="KW-1185">Reference proteome</keyword>
<feature type="compositionally biased region" description="Acidic residues" evidence="1">
    <location>
        <begin position="1603"/>
        <end position="1625"/>
    </location>
</feature>
<feature type="compositionally biased region" description="Basic and acidic residues" evidence="1">
    <location>
        <begin position="928"/>
        <end position="939"/>
    </location>
</feature>
<feature type="region of interest" description="Disordered" evidence="1">
    <location>
        <begin position="726"/>
        <end position="835"/>
    </location>
</feature>
<dbReference type="PANTHER" id="PTHR12436">
    <property type="entry name" value="80 KDA MCM3-ASSOCIATED PROTEIN"/>
    <property type="match status" value="1"/>
</dbReference>
<evidence type="ECO:0000259" key="2">
    <source>
        <dbReference type="Pfam" id="PF03399"/>
    </source>
</evidence>
<organism evidence="3 4">
    <name type="scientific">Recurvomyces mirabilis</name>
    <dbReference type="NCBI Taxonomy" id="574656"/>
    <lineage>
        <taxon>Eukaryota</taxon>
        <taxon>Fungi</taxon>
        <taxon>Dikarya</taxon>
        <taxon>Ascomycota</taxon>
        <taxon>Pezizomycotina</taxon>
        <taxon>Dothideomycetes</taxon>
        <taxon>Dothideomycetidae</taxon>
        <taxon>Mycosphaerellales</taxon>
        <taxon>Teratosphaeriaceae</taxon>
        <taxon>Recurvomyces</taxon>
    </lineage>
</organism>
<dbReference type="InterPro" id="IPR045107">
    <property type="entry name" value="SAC3/GANP/THP3"/>
</dbReference>
<gene>
    <name evidence="3" type="primary">SAC3</name>
    <name evidence="3" type="ORF">LTR78_003617</name>
</gene>
<dbReference type="Pfam" id="PF03399">
    <property type="entry name" value="SAC3_GANP"/>
    <property type="match status" value="1"/>
</dbReference>
<proteinExistence type="predicted"/>
<feature type="compositionally biased region" description="Polar residues" evidence="1">
    <location>
        <begin position="1090"/>
        <end position="1103"/>
    </location>
</feature>
<feature type="region of interest" description="Disordered" evidence="1">
    <location>
        <begin position="922"/>
        <end position="958"/>
    </location>
</feature>
<dbReference type="InterPro" id="IPR005062">
    <property type="entry name" value="SAC3/GANP/THP3_conserved"/>
</dbReference>
<reference evidence="3" key="1">
    <citation type="submission" date="2023-07" db="EMBL/GenBank/DDBJ databases">
        <title>Black Yeasts Isolated from many extreme environments.</title>
        <authorList>
            <person name="Coleine C."/>
            <person name="Stajich J.E."/>
            <person name="Selbmann L."/>
        </authorList>
    </citation>
    <scope>NUCLEOTIDE SEQUENCE</scope>
    <source>
        <strain evidence="3">CCFEE 5485</strain>
    </source>
</reference>
<evidence type="ECO:0000256" key="1">
    <source>
        <dbReference type="SAM" id="MobiDB-lite"/>
    </source>
</evidence>
<feature type="compositionally biased region" description="Polar residues" evidence="1">
    <location>
        <begin position="1305"/>
        <end position="1323"/>
    </location>
</feature>
<name>A0AAE0WR86_9PEZI</name>
<feature type="region of interest" description="Disordered" evidence="1">
    <location>
        <begin position="1"/>
        <end position="95"/>
    </location>
</feature>
<dbReference type="Proteomes" id="UP001274830">
    <property type="component" value="Unassembled WGS sequence"/>
</dbReference>
<evidence type="ECO:0000313" key="3">
    <source>
        <dbReference type="EMBL" id="KAK3676343.1"/>
    </source>
</evidence>
<feature type="region of interest" description="Disordered" evidence="1">
    <location>
        <begin position="1405"/>
        <end position="1661"/>
    </location>
</feature>
<feature type="compositionally biased region" description="Polar residues" evidence="1">
    <location>
        <begin position="941"/>
        <end position="951"/>
    </location>
</feature>
<feature type="domain" description="SAC3/GANP/THP3 conserved" evidence="2">
    <location>
        <begin position="142"/>
        <end position="463"/>
    </location>
</feature>
<dbReference type="GO" id="GO:0006406">
    <property type="term" value="P:mRNA export from nucleus"/>
    <property type="evidence" value="ECO:0007669"/>
    <property type="project" value="TreeGrafter"/>
</dbReference>
<feature type="compositionally biased region" description="Acidic residues" evidence="1">
    <location>
        <begin position="1560"/>
        <end position="1587"/>
    </location>
</feature>
<feature type="compositionally biased region" description="Acidic residues" evidence="1">
    <location>
        <begin position="1652"/>
        <end position="1661"/>
    </location>
</feature>